<keyword evidence="1" id="KW-0732">Signal</keyword>
<dbReference type="OrthoDB" id="3446835at2759"/>
<name>A0A6G1KZG2_9PEZI</name>
<evidence type="ECO:0000313" key="3">
    <source>
        <dbReference type="Proteomes" id="UP000799436"/>
    </source>
</evidence>
<dbReference type="EMBL" id="ML995879">
    <property type="protein sequence ID" value="KAF2766026.1"/>
    <property type="molecule type" value="Genomic_DNA"/>
</dbReference>
<feature type="chain" id="PRO_5026119008" description="TNFR-Cys domain-containing protein" evidence="1">
    <location>
        <begin position="20"/>
        <end position="95"/>
    </location>
</feature>
<accession>A0A6G1KZG2</accession>
<evidence type="ECO:0000256" key="1">
    <source>
        <dbReference type="SAM" id="SignalP"/>
    </source>
</evidence>
<proteinExistence type="predicted"/>
<evidence type="ECO:0000313" key="2">
    <source>
        <dbReference type="EMBL" id="KAF2766026.1"/>
    </source>
</evidence>
<gene>
    <name evidence="2" type="ORF">EJ03DRAFT_330525</name>
</gene>
<protein>
    <recommendedName>
        <fullName evidence="4">TNFR-Cys domain-containing protein</fullName>
    </recommendedName>
</protein>
<reference evidence="2" key="1">
    <citation type="journal article" date="2020" name="Stud. Mycol.">
        <title>101 Dothideomycetes genomes: a test case for predicting lifestyles and emergence of pathogens.</title>
        <authorList>
            <person name="Haridas S."/>
            <person name="Albert R."/>
            <person name="Binder M."/>
            <person name="Bloem J."/>
            <person name="Labutti K."/>
            <person name="Salamov A."/>
            <person name="Andreopoulos B."/>
            <person name="Baker S."/>
            <person name="Barry K."/>
            <person name="Bills G."/>
            <person name="Bluhm B."/>
            <person name="Cannon C."/>
            <person name="Castanera R."/>
            <person name="Culley D."/>
            <person name="Daum C."/>
            <person name="Ezra D."/>
            <person name="Gonzalez J."/>
            <person name="Henrissat B."/>
            <person name="Kuo A."/>
            <person name="Liang C."/>
            <person name="Lipzen A."/>
            <person name="Lutzoni F."/>
            <person name="Magnuson J."/>
            <person name="Mondo S."/>
            <person name="Nolan M."/>
            <person name="Ohm R."/>
            <person name="Pangilinan J."/>
            <person name="Park H.-J."/>
            <person name="Ramirez L."/>
            <person name="Alfaro M."/>
            <person name="Sun H."/>
            <person name="Tritt A."/>
            <person name="Yoshinaga Y."/>
            <person name="Zwiers L.-H."/>
            <person name="Turgeon B."/>
            <person name="Goodwin S."/>
            <person name="Spatafora J."/>
            <person name="Crous P."/>
            <person name="Grigoriev I."/>
        </authorList>
    </citation>
    <scope>NUCLEOTIDE SEQUENCE</scope>
    <source>
        <strain evidence="2">CBS 116005</strain>
    </source>
</reference>
<keyword evidence="3" id="KW-1185">Reference proteome</keyword>
<evidence type="ECO:0008006" key="4">
    <source>
        <dbReference type="Google" id="ProtNLM"/>
    </source>
</evidence>
<sequence>MHFSTIMGIFAAITAFVSACDPGTQNCCWGGGNNGFDGCNNQHHVKGYTCGPRQRCPRCKLERYVKQHCSNNGVSVEKCDADCCSTITHKGIPCP</sequence>
<feature type="signal peptide" evidence="1">
    <location>
        <begin position="1"/>
        <end position="19"/>
    </location>
</feature>
<dbReference type="AlphaFoldDB" id="A0A6G1KZG2"/>
<organism evidence="2 3">
    <name type="scientific">Teratosphaeria nubilosa</name>
    <dbReference type="NCBI Taxonomy" id="161662"/>
    <lineage>
        <taxon>Eukaryota</taxon>
        <taxon>Fungi</taxon>
        <taxon>Dikarya</taxon>
        <taxon>Ascomycota</taxon>
        <taxon>Pezizomycotina</taxon>
        <taxon>Dothideomycetes</taxon>
        <taxon>Dothideomycetidae</taxon>
        <taxon>Mycosphaerellales</taxon>
        <taxon>Teratosphaeriaceae</taxon>
        <taxon>Teratosphaeria</taxon>
    </lineage>
</organism>
<dbReference type="Proteomes" id="UP000799436">
    <property type="component" value="Unassembled WGS sequence"/>
</dbReference>